<keyword evidence="2" id="KW-1185">Reference proteome</keyword>
<dbReference type="OrthoDB" id="2507113at2759"/>
<dbReference type="Proteomes" id="UP000765509">
    <property type="component" value="Unassembled WGS sequence"/>
</dbReference>
<dbReference type="EMBL" id="AVOT02045024">
    <property type="protein sequence ID" value="MBW0540372.1"/>
    <property type="molecule type" value="Genomic_DNA"/>
</dbReference>
<gene>
    <name evidence="1" type="ORF">O181_080087</name>
</gene>
<name>A0A9Q3IH48_9BASI</name>
<organism evidence="1 2">
    <name type="scientific">Austropuccinia psidii MF-1</name>
    <dbReference type="NCBI Taxonomy" id="1389203"/>
    <lineage>
        <taxon>Eukaryota</taxon>
        <taxon>Fungi</taxon>
        <taxon>Dikarya</taxon>
        <taxon>Basidiomycota</taxon>
        <taxon>Pucciniomycotina</taxon>
        <taxon>Pucciniomycetes</taxon>
        <taxon>Pucciniales</taxon>
        <taxon>Sphaerophragmiaceae</taxon>
        <taxon>Austropuccinia</taxon>
    </lineage>
</organism>
<dbReference type="AlphaFoldDB" id="A0A9Q3IH48"/>
<evidence type="ECO:0000313" key="1">
    <source>
        <dbReference type="EMBL" id="MBW0540372.1"/>
    </source>
</evidence>
<reference evidence="1" key="1">
    <citation type="submission" date="2021-03" db="EMBL/GenBank/DDBJ databases">
        <title>Draft genome sequence of rust myrtle Austropuccinia psidii MF-1, a brazilian biotype.</title>
        <authorList>
            <person name="Quecine M.C."/>
            <person name="Pachon D.M.R."/>
            <person name="Bonatelli M.L."/>
            <person name="Correr F.H."/>
            <person name="Franceschini L.M."/>
            <person name="Leite T.F."/>
            <person name="Margarido G.R.A."/>
            <person name="Almeida C.A."/>
            <person name="Ferrarezi J.A."/>
            <person name="Labate C.A."/>
        </authorList>
    </citation>
    <scope>NUCLEOTIDE SEQUENCE</scope>
    <source>
        <strain evidence="1">MF-1</strain>
    </source>
</reference>
<protein>
    <submittedName>
        <fullName evidence="1">Uncharacterized protein</fullName>
    </submittedName>
</protein>
<sequence length="192" mass="22281">MGYVRCGEKSSTMGKTTSKLLFGKSIKENNTDQGDVSKQLPDRRYTFLVSHNYAKRYQIIASDFNAHRNDEYNSKAGIYVFKTLAYQSDSATAFFQRLDCKIKEVEGMMGHRSQQQIRRRPKIPIISEFEKIPKNIPIDFYRPEWFNEKDHSQKLVVADLSEVAFIPVKDLLPGTKQHPNEILGNLSFNYKY</sequence>
<proteinExistence type="predicted"/>
<accession>A0A9Q3IH48</accession>
<comment type="caution">
    <text evidence="1">The sequence shown here is derived from an EMBL/GenBank/DDBJ whole genome shotgun (WGS) entry which is preliminary data.</text>
</comment>
<evidence type="ECO:0000313" key="2">
    <source>
        <dbReference type="Proteomes" id="UP000765509"/>
    </source>
</evidence>